<dbReference type="InterPro" id="IPR011006">
    <property type="entry name" value="CheY-like_superfamily"/>
</dbReference>
<keyword evidence="4" id="KW-1185">Reference proteome</keyword>
<organism evidence="3 4">
    <name type="scientific">Tranquillimonas rosea</name>
    <dbReference type="NCBI Taxonomy" id="641238"/>
    <lineage>
        <taxon>Bacteria</taxon>
        <taxon>Pseudomonadati</taxon>
        <taxon>Pseudomonadota</taxon>
        <taxon>Alphaproteobacteria</taxon>
        <taxon>Rhodobacterales</taxon>
        <taxon>Roseobacteraceae</taxon>
        <taxon>Tranquillimonas</taxon>
    </lineage>
</organism>
<dbReference type="EMBL" id="FOGU01000002">
    <property type="protein sequence ID" value="SER70514.1"/>
    <property type="molecule type" value="Genomic_DNA"/>
</dbReference>
<dbReference type="SUPFAM" id="SSF52172">
    <property type="entry name" value="CheY-like"/>
    <property type="match status" value="1"/>
</dbReference>
<dbReference type="GO" id="GO:0000160">
    <property type="term" value="P:phosphorelay signal transduction system"/>
    <property type="evidence" value="ECO:0007669"/>
    <property type="project" value="InterPro"/>
</dbReference>
<evidence type="ECO:0000313" key="4">
    <source>
        <dbReference type="Proteomes" id="UP000198885"/>
    </source>
</evidence>
<gene>
    <name evidence="3" type="ORF">SAMN04490244_102216</name>
</gene>
<dbReference type="AlphaFoldDB" id="A0A1H9RCV8"/>
<dbReference type="Gene3D" id="3.40.50.2300">
    <property type="match status" value="1"/>
</dbReference>
<accession>A0A1H9RCV8</accession>
<sequence length="122" mass="13549">MIDSGCLRVLLAEDEAIVALDLRFILEDMGHEVVATVARVRDGLDRGLSCNPDVAVLDVRLRDGEVFRLADALLAAGVRLIFHSGHLDKEHIDERYPGAKFCPKPMTEARLRDCLREVLDPA</sequence>
<reference evidence="3 4" key="1">
    <citation type="submission" date="2016-10" db="EMBL/GenBank/DDBJ databases">
        <authorList>
            <person name="de Groot N.N."/>
        </authorList>
    </citation>
    <scope>NUCLEOTIDE SEQUENCE [LARGE SCALE GENOMIC DNA]</scope>
    <source>
        <strain evidence="3 4">DSM 23042</strain>
    </source>
</reference>
<evidence type="ECO:0000313" key="3">
    <source>
        <dbReference type="EMBL" id="SER70514.1"/>
    </source>
</evidence>
<protein>
    <submittedName>
        <fullName evidence="3">Response regulator receiver domain-containing protein</fullName>
    </submittedName>
</protein>
<dbReference type="SMART" id="SM00448">
    <property type="entry name" value="REC"/>
    <property type="match status" value="1"/>
</dbReference>
<name>A0A1H9RCV8_9RHOB</name>
<dbReference type="Proteomes" id="UP000198885">
    <property type="component" value="Unassembled WGS sequence"/>
</dbReference>
<evidence type="ECO:0000256" key="1">
    <source>
        <dbReference type="PROSITE-ProRule" id="PRU00169"/>
    </source>
</evidence>
<dbReference type="STRING" id="641238.SAMN04490244_102216"/>
<keyword evidence="1" id="KW-0597">Phosphoprotein</keyword>
<dbReference type="OrthoDB" id="582170at2"/>
<dbReference type="PROSITE" id="PS50110">
    <property type="entry name" value="RESPONSE_REGULATORY"/>
    <property type="match status" value="1"/>
</dbReference>
<dbReference type="InterPro" id="IPR001789">
    <property type="entry name" value="Sig_transdc_resp-reg_receiver"/>
</dbReference>
<evidence type="ECO:0000259" key="2">
    <source>
        <dbReference type="PROSITE" id="PS50110"/>
    </source>
</evidence>
<feature type="modified residue" description="4-aspartylphosphate" evidence="1">
    <location>
        <position position="58"/>
    </location>
</feature>
<dbReference type="RefSeq" id="WP_092688827.1">
    <property type="nucleotide sequence ID" value="NZ_CBDDGO010000004.1"/>
</dbReference>
<proteinExistence type="predicted"/>
<feature type="domain" description="Response regulatory" evidence="2">
    <location>
        <begin position="8"/>
        <end position="119"/>
    </location>
</feature>